<dbReference type="PANTHER" id="PTHR31905:SF2">
    <property type="entry name" value="PROTEIN MIX23"/>
    <property type="match status" value="1"/>
</dbReference>
<reference evidence="2" key="1">
    <citation type="submission" date="2020-05" db="EMBL/GenBank/DDBJ databases">
        <title>Phylogenomic resolution of chytrid fungi.</title>
        <authorList>
            <person name="Stajich J.E."/>
            <person name="Amses K."/>
            <person name="Simmons R."/>
            <person name="Seto K."/>
            <person name="Myers J."/>
            <person name="Bonds A."/>
            <person name="Quandt C.A."/>
            <person name="Barry K."/>
            <person name="Liu P."/>
            <person name="Grigoriev I."/>
            <person name="Longcore J.E."/>
            <person name="James T.Y."/>
        </authorList>
    </citation>
    <scope>NUCLEOTIDE SEQUENCE</scope>
    <source>
        <strain evidence="2">JEL0476</strain>
    </source>
</reference>
<comment type="caution">
    <text evidence="2">The sequence shown here is derived from an EMBL/GenBank/DDBJ whole genome shotgun (WGS) entry which is preliminary data.</text>
</comment>
<dbReference type="AlphaFoldDB" id="A0AAD5TZ95"/>
<protein>
    <submittedName>
        <fullName evidence="2">Coiled-coil domain-containing protein 58</fullName>
    </submittedName>
</protein>
<evidence type="ECO:0000313" key="2">
    <source>
        <dbReference type="EMBL" id="KAJ3217181.1"/>
    </source>
</evidence>
<accession>A0AAD5TZ95</accession>
<keyword evidence="3" id="KW-1185">Reference proteome</keyword>
<dbReference type="InterPro" id="IPR019171">
    <property type="entry name" value="MIX23"/>
</dbReference>
<proteinExistence type="inferred from homology"/>
<evidence type="ECO:0000313" key="3">
    <source>
        <dbReference type="Proteomes" id="UP001211065"/>
    </source>
</evidence>
<dbReference type="PANTHER" id="PTHR31905">
    <property type="entry name" value="COILED-COIL DOMAIN-CONTAINING PROTEIN 58"/>
    <property type="match status" value="1"/>
</dbReference>
<sequence length="156" mass="18195">MQNDLNNTVFNLGICEDLSNFFGTLGGLRKLDDNIIPKLNALTTRSTDLANSCSVYKLMLQENYTKREQLLKGCIEYTKNELEKENAVNNDESKNKTLTKIEVLERNKNIELIQKKLDKMESEFRVEDIIRDRALEIFKKRCRNSIKIEKNFGELK</sequence>
<name>A0AAD5TZ95_9FUNG</name>
<organism evidence="2 3">
    <name type="scientific">Clydaea vesicula</name>
    <dbReference type="NCBI Taxonomy" id="447962"/>
    <lineage>
        <taxon>Eukaryota</taxon>
        <taxon>Fungi</taxon>
        <taxon>Fungi incertae sedis</taxon>
        <taxon>Chytridiomycota</taxon>
        <taxon>Chytridiomycota incertae sedis</taxon>
        <taxon>Chytridiomycetes</taxon>
        <taxon>Lobulomycetales</taxon>
        <taxon>Lobulomycetaceae</taxon>
        <taxon>Clydaea</taxon>
    </lineage>
</organism>
<dbReference type="Pfam" id="PF09774">
    <property type="entry name" value="MIX23"/>
    <property type="match status" value="1"/>
</dbReference>
<dbReference type="EMBL" id="JADGJW010000439">
    <property type="protein sequence ID" value="KAJ3217181.1"/>
    <property type="molecule type" value="Genomic_DNA"/>
</dbReference>
<comment type="similarity">
    <text evidence="1">Belongs to the MIX23 family.</text>
</comment>
<evidence type="ECO:0000256" key="1">
    <source>
        <dbReference type="ARBA" id="ARBA00024204"/>
    </source>
</evidence>
<dbReference type="GO" id="GO:0005758">
    <property type="term" value="C:mitochondrial intermembrane space"/>
    <property type="evidence" value="ECO:0007669"/>
    <property type="project" value="InterPro"/>
</dbReference>
<dbReference type="Proteomes" id="UP001211065">
    <property type="component" value="Unassembled WGS sequence"/>
</dbReference>
<gene>
    <name evidence="2" type="primary">CCDC58</name>
    <name evidence="2" type="ORF">HK099_005555</name>
</gene>